<evidence type="ECO:0000313" key="3">
    <source>
        <dbReference type="EMBL" id="RFU24327.1"/>
    </source>
</evidence>
<dbReference type="OrthoDB" id="5342758at2759"/>
<feature type="region of interest" description="Disordered" evidence="2">
    <location>
        <begin position="292"/>
        <end position="311"/>
    </location>
</feature>
<gene>
    <name evidence="3" type="ORF">B7463_g12015</name>
</gene>
<dbReference type="EMBL" id="NCSJ02000464">
    <property type="protein sequence ID" value="RFU24327.1"/>
    <property type="molecule type" value="Genomic_DNA"/>
</dbReference>
<feature type="non-terminal residue" evidence="3">
    <location>
        <position position="1"/>
    </location>
</feature>
<feature type="region of interest" description="Disordered" evidence="2">
    <location>
        <begin position="105"/>
        <end position="130"/>
    </location>
</feature>
<feature type="compositionally biased region" description="Basic and acidic residues" evidence="2">
    <location>
        <begin position="546"/>
        <end position="565"/>
    </location>
</feature>
<feature type="compositionally biased region" description="Low complexity" evidence="2">
    <location>
        <begin position="44"/>
        <end position="55"/>
    </location>
</feature>
<evidence type="ECO:0008006" key="5">
    <source>
        <dbReference type="Google" id="ProtNLM"/>
    </source>
</evidence>
<feature type="region of interest" description="Disordered" evidence="2">
    <location>
        <begin position="1"/>
        <end position="89"/>
    </location>
</feature>
<feature type="compositionally biased region" description="Polar residues" evidence="2">
    <location>
        <begin position="33"/>
        <end position="43"/>
    </location>
</feature>
<feature type="compositionally biased region" description="Low complexity" evidence="2">
    <location>
        <begin position="116"/>
        <end position="127"/>
    </location>
</feature>
<evidence type="ECO:0000313" key="4">
    <source>
        <dbReference type="Proteomes" id="UP000258309"/>
    </source>
</evidence>
<reference evidence="3 4" key="1">
    <citation type="submission" date="2018-05" db="EMBL/GenBank/DDBJ databases">
        <title>Draft genome sequence of Scytalidium lignicola DSM 105466, a ubiquitous saprotrophic fungus.</title>
        <authorList>
            <person name="Buettner E."/>
            <person name="Gebauer A.M."/>
            <person name="Hofrichter M."/>
            <person name="Liers C."/>
            <person name="Kellner H."/>
        </authorList>
    </citation>
    <scope>NUCLEOTIDE SEQUENCE [LARGE SCALE GENOMIC DNA]</scope>
    <source>
        <strain evidence="3 4">DSM 105466</strain>
    </source>
</reference>
<proteinExistence type="predicted"/>
<feature type="coiled-coil region" evidence="1">
    <location>
        <begin position="404"/>
        <end position="431"/>
    </location>
</feature>
<dbReference type="Proteomes" id="UP000258309">
    <property type="component" value="Unassembled WGS sequence"/>
</dbReference>
<dbReference type="STRING" id="5539.A0A3E2GTF4"/>
<feature type="region of interest" description="Disordered" evidence="2">
    <location>
        <begin position="174"/>
        <end position="237"/>
    </location>
</feature>
<evidence type="ECO:0000256" key="1">
    <source>
        <dbReference type="SAM" id="Coils"/>
    </source>
</evidence>
<keyword evidence="1" id="KW-0175">Coiled coil</keyword>
<keyword evidence="4" id="KW-1185">Reference proteome</keyword>
<comment type="caution">
    <text evidence="3">The sequence shown here is derived from an EMBL/GenBank/DDBJ whole genome shotgun (WGS) entry which is preliminary data.</text>
</comment>
<feature type="compositionally biased region" description="Basic and acidic residues" evidence="2">
    <location>
        <begin position="299"/>
        <end position="311"/>
    </location>
</feature>
<organism evidence="3 4">
    <name type="scientific">Scytalidium lignicola</name>
    <name type="common">Hyphomycete</name>
    <dbReference type="NCBI Taxonomy" id="5539"/>
    <lineage>
        <taxon>Eukaryota</taxon>
        <taxon>Fungi</taxon>
        <taxon>Dikarya</taxon>
        <taxon>Ascomycota</taxon>
        <taxon>Pezizomycotina</taxon>
        <taxon>Leotiomycetes</taxon>
        <taxon>Leotiomycetes incertae sedis</taxon>
        <taxon>Scytalidium</taxon>
    </lineage>
</organism>
<protein>
    <recommendedName>
        <fullName evidence="5">Autophagy-related protein 28</fullName>
    </recommendedName>
</protein>
<feature type="compositionally biased region" description="Low complexity" evidence="2">
    <location>
        <begin position="66"/>
        <end position="78"/>
    </location>
</feature>
<feature type="region of interest" description="Disordered" evidence="2">
    <location>
        <begin position="527"/>
        <end position="589"/>
    </location>
</feature>
<dbReference type="AlphaFoldDB" id="A0A3E2GTF4"/>
<accession>A0A3E2GTF4</accession>
<evidence type="ECO:0000256" key="2">
    <source>
        <dbReference type="SAM" id="MobiDB-lite"/>
    </source>
</evidence>
<feature type="non-terminal residue" evidence="3">
    <location>
        <position position="589"/>
    </location>
</feature>
<name>A0A3E2GTF4_SCYLI</name>
<sequence>MSRSFFLRNPRDTSPLLPQHNQDLDLVLENLSPRPSTPSNAYQPRSPVSASPPASFYRAQNANLDSNNRLSLSPSPSRTKPRRIQFAAPPPPIVQSVVLSAARSPSQAGYTGGSGLSSRESSSVRSLAARDRRGHGVVGARKAAVDPLVGLERRGKALEKELQVLLDAQSAGLVQGLGGDPVRDRDGMSDAGSSTPTSRSRSRRHVDGAVGSSMGDDDHAGNGSGVTPVRQPKKKALGLRGARRGLLRDMRELVEVKNEESSVLRREIERRDDVLERLKGWEERIEGFKKELSGTGKASKGEVSERSEIEDLEREERAVDAEIRDLEDRLSQMKARKNWLVERISARVNRRDARLSSYQFALKETESEVKEFLTRPPLTPSVVMGEEEGFMALPTSRRTLEMAREWWEKEVTVLEQRREGVEKERQALEEGAKVWDQSIRIVMEFEDELGKQMQMSMVGRVAQEPSPKMLRQQVENMGNVIEQLQSNVRLAEDKGWNLLICALGAELEAFKEGEGILRGALESIENNAQGNGGGGGAEESDTNSTDDDHGSPPFKREVQIQRDESTMSQESEDDGPNLAELLVDHDHGE</sequence>
<dbReference type="OMA" id="HWNLLIC"/>